<dbReference type="EMBL" id="PYWC01000133">
    <property type="protein sequence ID" value="PWW71846.1"/>
    <property type="molecule type" value="Genomic_DNA"/>
</dbReference>
<name>A0A317SED3_9PEZI</name>
<proteinExistence type="predicted"/>
<reference evidence="2 3" key="1">
    <citation type="submission" date="2018-03" db="EMBL/GenBank/DDBJ databases">
        <title>Genomes of Pezizomycetes fungi and the evolution of truffles.</title>
        <authorList>
            <person name="Murat C."/>
            <person name="Payen T."/>
            <person name="Noel B."/>
            <person name="Kuo A."/>
            <person name="Martin F.M."/>
        </authorList>
    </citation>
    <scope>NUCLEOTIDE SEQUENCE [LARGE SCALE GENOMIC DNA]</scope>
    <source>
        <strain evidence="2">091103-1</strain>
    </source>
</reference>
<evidence type="ECO:0000313" key="3">
    <source>
        <dbReference type="Proteomes" id="UP000246991"/>
    </source>
</evidence>
<sequence length="357" mass="39796">MHFLKRLVKPPRGGATFRTRHSRPSRNGSRSGRYQSPHADLHPPSASKVPVEVLMTIFSFICPRALDETYLSAEESAMELGCMLFDMRELSHWSLLLRYRSIQLDDENEAMATLTEFLKIPYMARETYKQDLARPVSLSPNLSWVGGSGGVFNLWIEPPWLYLQVVDLTDMGVENQDLVRMLSSIPYLTNLKMKSTPRTTDAVSNPTTTNAGLSLALQTFAIQGIPFITIDRTLERLTITNTPIPVHFLHQILPLATHLISLSIRPQVLRTISHQGVPLLASRTYVCEPAFHARVQNGKASAGGFAATEHLGWTKYSVGGVGGDLPDRAKLPAIPGDAEECTPGRRAKRKSRVDLWR</sequence>
<protein>
    <recommendedName>
        <fullName evidence="4">F-box domain-containing protein</fullName>
    </recommendedName>
</protein>
<accession>A0A317SED3</accession>
<evidence type="ECO:0000256" key="1">
    <source>
        <dbReference type="SAM" id="MobiDB-lite"/>
    </source>
</evidence>
<evidence type="ECO:0008006" key="4">
    <source>
        <dbReference type="Google" id="ProtNLM"/>
    </source>
</evidence>
<dbReference type="OrthoDB" id="5405297at2759"/>
<organism evidence="2 3">
    <name type="scientific">Tuber magnatum</name>
    <name type="common">white Piedmont truffle</name>
    <dbReference type="NCBI Taxonomy" id="42249"/>
    <lineage>
        <taxon>Eukaryota</taxon>
        <taxon>Fungi</taxon>
        <taxon>Dikarya</taxon>
        <taxon>Ascomycota</taxon>
        <taxon>Pezizomycotina</taxon>
        <taxon>Pezizomycetes</taxon>
        <taxon>Pezizales</taxon>
        <taxon>Tuberaceae</taxon>
        <taxon>Tuber</taxon>
    </lineage>
</organism>
<dbReference type="STRING" id="42249.A0A317SED3"/>
<gene>
    <name evidence="2" type="ORF">C7212DRAFT_360368</name>
</gene>
<evidence type="ECO:0000313" key="2">
    <source>
        <dbReference type="EMBL" id="PWW71846.1"/>
    </source>
</evidence>
<feature type="region of interest" description="Disordered" evidence="1">
    <location>
        <begin position="9"/>
        <end position="45"/>
    </location>
</feature>
<dbReference type="Proteomes" id="UP000246991">
    <property type="component" value="Unassembled WGS sequence"/>
</dbReference>
<keyword evidence="3" id="KW-1185">Reference proteome</keyword>
<dbReference type="AlphaFoldDB" id="A0A317SED3"/>
<feature type="region of interest" description="Disordered" evidence="1">
    <location>
        <begin position="332"/>
        <end position="357"/>
    </location>
</feature>
<comment type="caution">
    <text evidence="2">The sequence shown here is derived from an EMBL/GenBank/DDBJ whole genome shotgun (WGS) entry which is preliminary data.</text>
</comment>